<accession>A0A9P8NZZ3</accession>
<organism evidence="7 8">
    <name type="scientific">Ogataea philodendri</name>
    <dbReference type="NCBI Taxonomy" id="1378263"/>
    <lineage>
        <taxon>Eukaryota</taxon>
        <taxon>Fungi</taxon>
        <taxon>Dikarya</taxon>
        <taxon>Ascomycota</taxon>
        <taxon>Saccharomycotina</taxon>
        <taxon>Pichiomycetes</taxon>
        <taxon>Pichiales</taxon>
        <taxon>Pichiaceae</taxon>
        <taxon>Ogataea</taxon>
    </lineage>
</organism>
<dbReference type="RefSeq" id="XP_046059411.1">
    <property type="nucleotide sequence ID" value="XM_046206769.1"/>
</dbReference>
<dbReference type="InterPro" id="IPR049092">
    <property type="entry name" value="MIOS_a-sol"/>
</dbReference>
<feature type="domain" description="GATOR2 complex protein MIO zinc-ribbon like" evidence="5">
    <location>
        <begin position="868"/>
        <end position="956"/>
    </location>
</feature>
<feature type="region of interest" description="Disordered" evidence="4">
    <location>
        <begin position="402"/>
        <end position="452"/>
    </location>
</feature>
<dbReference type="Pfam" id="PF17034">
    <property type="entry name" value="zinc_ribbon_16"/>
    <property type="match status" value="1"/>
</dbReference>
<evidence type="ECO:0008006" key="9">
    <source>
        <dbReference type="Google" id="ProtNLM"/>
    </source>
</evidence>
<evidence type="ECO:0000259" key="6">
    <source>
        <dbReference type="Pfam" id="PF21719"/>
    </source>
</evidence>
<dbReference type="SUPFAM" id="SSF50978">
    <property type="entry name" value="WD40 repeat-like"/>
    <property type="match status" value="1"/>
</dbReference>
<keyword evidence="3" id="KW-0677">Repeat</keyword>
<dbReference type="GO" id="GO:1904263">
    <property type="term" value="P:positive regulation of TORC1 signaling"/>
    <property type="evidence" value="ECO:0007669"/>
    <property type="project" value="TreeGrafter"/>
</dbReference>
<dbReference type="PANTHER" id="PTHR16453:SF9">
    <property type="entry name" value="GATOR COMPLEX PROTEIN MIOS"/>
    <property type="match status" value="1"/>
</dbReference>
<evidence type="ECO:0000256" key="2">
    <source>
        <dbReference type="ARBA" id="ARBA00022574"/>
    </source>
</evidence>
<dbReference type="Gene3D" id="2.130.10.10">
    <property type="entry name" value="YVTN repeat-like/Quinoprotein amine dehydrogenase"/>
    <property type="match status" value="1"/>
</dbReference>
<dbReference type="Proteomes" id="UP000769157">
    <property type="component" value="Unassembled WGS sequence"/>
</dbReference>
<dbReference type="InterPro" id="IPR037593">
    <property type="entry name" value="MIOS/Sea4"/>
</dbReference>
<protein>
    <recommendedName>
        <fullName evidence="9">WD repeat protein mio zinc-ribbon like domain-containing protein</fullName>
    </recommendedName>
</protein>
<feature type="compositionally biased region" description="Basic and acidic residues" evidence="4">
    <location>
        <begin position="404"/>
        <end position="416"/>
    </location>
</feature>
<dbReference type="InterPro" id="IPR036322">
    <property type="entry name" value="WD40_repeat_dom_sf"/>
</dbReference>
<dbReference type="CDD" id="cd16691">
    <property type="entry name" value="mRING-H2-C3H3C2_Mio"/>
    <property type="match status" value="1"/>
</dbReference>
<evidence type="ECO:0000259" key="5">
    <source>
        <dbReference type="Pfam" id="PF17034"/>
    </source>
</evidence>
<sequence>MSGCVVRAVGWNVGAEERFLGVSPTGETVAIYQTNKDAESAEDEIKKVYDRGGFDTIQCLQYSKETPGLTGIGQLDGSAHVFDITMPQSSVVTLKPRQSRSCNAISFGENGLVALGYDRGRQDHSVQIWDLQSYSRTGKNDVGQPINSFVPNESVSSLSFCGNNNIISGSYKLLREFDVRSNQPVYQLGTKCTLHVNVDPFNPHFFASASEDGSLAIWDRRKLGEMSQVPQIQGMGSINEGPLLMFNKLLSDQRKSGGSPYRYSTVNQGELGALFDGDLVRRWKIGLVPPLESEVARFESMVARSRSEGTLVAAVAKPSDSLFISRVNDVRTKYERVISFDYSPSLDSPQGIDLVCMRQSGSLYMMNVVESFTSTDFDSFNDLTFSGPQGTCSKMVQDIVDEEPQVRRNSKDKSVDSPDSSESTSEDQSDKDDEPEDEDDDESPFEDIRDSMGLKSETLLENDICSTIRRRALLNYGADADSNITILENMSWLETTLQLRNAWKWISISYDLVSSGKMISGNFDFGYLGILGIWHMEEGFSEQNRYNGTGNFTSKELFTAAKNMINRRNLETKTLAAPLIGFEGGNRKEIHRRLAMHVIGWDFSASELENKYESLIAKEHYERAAGWAVFHGDIGRAIEILGSSKKESYRIMSTAIAGYFAFKDSQMNTTWKDQCRKLASDLEDPYLRVIFAYVADGNWWDVLDDTFLPLREKLGVALRFLPDNELDIYLTRLAESVINRGEIEGIILTGVTAKGIDLLQSFVDRTSDVQSACLIASYGCPKYFNDQRVEDWVESYRYLLNSWNLFHVRAKFDVARTKLSKRMNGQVQTKPVARQVFLQCTNCHKNISQKRKPVPNFKSGMALQKELPLHTCPHCGHPLPRCAICLITQGIAIPKEVTRVDNGTANDNLTLETQFKEWFSFCLSCNHGMHAGHAEEWFSKHFVCPVPECDCRCNSK</sequence>
<keyword evidence="2" id="KW-0853">WD repeat</keyword>
<dbReference type="InterPro" id="IPR015943">
    <property type="entry name" value="WD40/YVTN_repeat-like_dom_sf"/>
</dbReference>
<reference evidence="7" key="2">
    <citation type="submission" date="2021-01" db="EMBL/GenBank/DDBJ databases">
        <authorList>
            <person name="Schikora-Tamarit M.A."/>
        </authorList>
    </citation>
    <scope>NUCLEOTIDE SEQUENCE</scope>
    <source>
        <strain evidence="7">CBS6075</strain>
    </source>
</reference>
<dbReference type="PANTHER" id="PTHR16453">
    <property type="entry name" value="WD40 DOMAIN-CONTAINING PROTEIN MIO FAMILY MEMBER"/>
    <property type="match status" value="1"/>
</dbReference>
<keyword evidence="8" id="KW-1185">Reference proteome</keyword>
<comment type="similarity">
    <text evidence="1">Belongs to the WD repeat mio family.</text>
</comment>
<proteinExistence type="inferred from homology"/>
<evidence type="ECO:0000313" key="7">
    <source>
        <dbReference type="EMBL" id="KAH3662322.1"/>
    </source>
</evidence>
<evidence type="ECO:0000313" key="8">
    <source>
        <dbReference type="Proteomes" id="UP000769157"/>
    </source>
</evidence>
<dbReference type="GeneID" id="70237537"/>
<feature type="compositionally biased region" description="Acidic residues" evidence="4">
    <location>
        <begin position="424"/>
        <end position="445"/>
    </location>
</feature>
<dbReference type="SMART" id="SM00320">
    <property type="entry name" value="WD40"/>
    <property type="match status" value="4"/>
</dbReference>
<evidence type="ECO:0000256" key="3">
    <source>
        <dbReference type="ARBA" id="ARBA00022737"/>
    </source>
</evidence>
<dbReference type="AlphaFoldDB" id="A0A9P8NZZ3"/>
<dbReference type="GO" id="GO:0005737">
    <property type="term" value="C:cytoplasm"/>
    <property type="evidence" value="ECO:0007669"/>
    <property type="project" value="TreeGrafter"/>
</dbReference>
<gene>
    <name evidence="7" type="ORF">OGAPHI_005573</name>
</gene>
<reference evidence="7" key="1">
    <citation type="journal article" date="2021" name="Open Biol.">
        <title>Shared evolutionary footprints suggest mitochondrial oxidative damage underlies multiple complex I losses in fungi.</title>
        <authorList>
            <person name="Schikora-Tamarit M.A."/>
            <person name="Marcet-Houben M."/>
            <person name="Nosek J."/>
            <person name="Gabaldon T."/>
        </authorList>
    </citation>
    <scope>NUCLEOTIDE SEQUENCE</scope>
    <source>
        <strain evidence="7">CBS6075</strain>
    </source>
</reference>
<dbReference type="OrthoDB" id="341486at2759"/>
<dbReference type="InterPro" id="IPR001680">
    <property type="entry name" value="WD40_rpt"/>
</dbReference>
<comment type="caution">
    <text evidence="7">The sequence shown here is derived from an EMBL/GenBank/DDBJ whole genome shotgun (WGS) entry which is preliminary data.</text>
</comment>
<dbReference type="EMBL" id="JAEUBE010000378">
    <property type="protein sequence ID" value="KAH3662322.1"/>
    <property type="molecule type" value="Genomic_DNA"/>
</dbReference>
<feature type="domain" description="MIOS-like alpha-solenoid" evidence="6">
    <location>
        <begin position="468"/>
        <end position="720"/>
    </location>
</feature>
<evidence type="ECO:0000256" key="4">
    <source>
        <dbReference type="SAM" id="MobiDB-lite"/>
    </source>
</evidence>
<name>A0A9P8NZZ3_9ASCO</name>
<evidence type="ECO:0000256" key="1">
    <source>
        <dbReference type="ARBA" id="ARBA00009713"/>
    </source>
</evidence>
<dbReference type="Pfam" id="PF21719">
    <property type="entry name" value="MIOS_a-sol"/>
    <property type="match status" value="1"/>
</dbReference>
<dbReference type="InterPro" id="IPR031488">
    <property type="entry name" value="Zn_ribbon_mio"/>
</dbReference>